<dbReference type="PANTHER" id="PTHR42908:SF3">
    <property type="entry name" value="ELONGATION FACTOR-LIKE GTPASE 1"/>
    <property type="match status" value="1"/>
</dbReference>
<name>A0A167Z4G9_9HYPO</name>
<comment type="subcellular location">
    <subcellularLocation>
        <location evidence="1">Cytoplasm</location>
    </subcellularLocation>
</comment>
<evidence type="ECO:0000256" key="8">
    <source>
        <dbReference type="ARBA" id="ARBA00068031"/>
    </source>
</evidence>
<dbReference type="CDD" id="cd16261">
    <property type="entry name" value="EF2_snRNP_III"/>
    <property type="match status" value="1"/>
</dbReference>
<evidence type="ECO:0000256" key="10">
    <source>
        <dbReference type="SAM" id="MobiDB-lite"/>
    </source>
</evidence>
<dbReference type="Gene3D" id="3.30.230.10">
    <property type="match status" value="1"/>
</dbReference>
<dbReference type="Proteomes" id="UP000076874">
    <property type="component" value="Unassembled WGS sequence"/>
</dbReference>
<proteinExistence type="predicted"/>
<dbReference type="SUPFAM" id="SSF54211">
    <property type="entry name" value="Ribosomal protein S5 domain 2-like"/>
    <property type="match status" value="1"/>
</dbReference>
<evidence type="ECO:0000256" key="2">
    <source>
        <dbReference type="ARBA" id="ARBA00022490"/>
    </source>
</evidence>
<dbReference type="FunFam" id="3.90.1430.10:FF:000002">
    <property type="entry name" value="Elongation factor like GTPase 1"/>
    <property type="match status" value="1"/>
</dbReference>
<feature type="domain" description="Tr-type G" evidence="11">
    <location>
        <begin position="17"/>
        <end position="283"/>
    </location>
</feature>
<evidence type="ECO:0000313" key="13">
    <source>
        <dbReference type="Proteomes" id="UP000076874"/>
    </source>
</evidence>
<dbReference type="Pfam" id="PF03144">
    <property type="entry name" value="GTP_EFTU_D2"/>
    <property type="match status" value="1"/>
</dbReference>
<evidence type="ECO:0000313" key="12">
    <source>
        <dbReference type="EMBL" id="OAA67075.1"/>
    </source>
</evidence>
<dbReference type="InterPro" id="IPR000640">
    <property type="entry name" value="EFG_V-like"/>
</dbReference>
<dbReference type="STRING" id="1081102.A0A167Z4G9"/>
<keyword evidence="5" id="KW-0378">Hydrolase</keyword>
<dbReference type="OrthoDB" id="364892at2759"/>
<dbReference type="GO" id="GO:0003924">
    <property type="term" value="F:GTPase activity"/>
    <property type="evidence" value="ECO:0007669"/>
    <property type="project" value="InterPro"/>
</dbReference>
<dbReference type="Gene3D" id="3.40.50.300">
    <property type="entry name" value="P-loop containing nucleotide triphosphate hydrolases"/>
    <property type="match status" value="1"/>
</dbReference>
<dbReference type="GO" id="GO:0005829">
    <property type="term" value="C:cytosol"/>
    <property type="evidence" value="ECO:0007669"/>
    <property type="project" value="TreeGrafter"/>
</dbReference>
<dbReference type="EMBL" id="AZHD01000002">
    <property type="protein sequence ID" value="OAA67075.1"/>
    <property type="molecule type" value="Genomic_DNA"/>
</dbReference>
<evidence type="ECO:0000259" key="11">
    <source>
        <dbReference type="PROSITE" id="PS51722"/>
    </source>
</evidence>
<evidence type="ECO:0000256" key="5">
    <source>
        <dbReference type="ARBA" id="ARBA00022801"/>
    </source>
</evidence>
<dbReference type="CDD" id="cd01681">
    <property type="entry name" value="aeEF2_snRNP_like_IV"/>
    <property type="match status" value="1"/>
</dbReference>
<dbReference type="Gene3D" id="2.40.30.10">
    <property type="entry name" value="Translation factors"/>
    <property type="match status" value="1"/>
</dbReference>
<dbReference type="InterPro" id="IPR005225">
    <property type="entry name" value="Small_GTP-bd"/>
</dbReference>
<dbReference type="FunFam" id="3.30.70.240:FF:000006">
    <property type="entry name" value="Elongation factor like GTPase 1"/>
    <property type="match status" value="1"/>
</dbReference>
<dbReference type="CDD" id="cd01885">
    <property type="entry name" value="EF2"/>
    <property type="match status" value="1"/>
</dbReference>
<dbReference type="InterPro" id="IPR000795">
    <property type="entry name" value="T_Tr_GTP-bd_dom"/>
</dbReference>
<evidence type="ECO:0000256" key="1">
    <source>
        <dbReference type="ARBA" id="ARBA00004496"/>
    </source>
</evidence>
<dbReference type="InterPro" id="IPR004161">
    <property type="entry name" value="EFTu-like_2"/>
</dbReference>
<dbReference type="InterPro" id="IPR035647">
    <property type="entry name" value="EFG_III/V"/>
</dbReference>
<dbReference type="GO" id="GO:0042256">
    <property type="term" value="P:cytosolic ribosome assembly"/>
    <property type="evidence" value="ECO:0007669"/>
    <property type="project" value="UniProtKB-ARBA"/>
</dbReference>
<gene>
    <name evidence="12" type="ORF">SPI_01651</name>
</gene>
<comment type="catalytic activity">
    <reaction evidence="7">
        <text>GTP + H2O = GDP + phosphate + H(+)</text>
        <dbReference type="Rhea" id="RHEA:19669"/>
        <dbReference type="ChEBI" id="CHEBI:15377"/>
        <dbReference type="ChEBI" id="CHEBI:15378"/>
        <dbReference type="ChEBI" id="CHEBI:37565"/>
        <dbReference type="ChEBI" id="CHEBI:43474"/>
        <dbReference type="ChEBI" id="CHEBI:58189"/>
    </reaction>
</comment>
<dbReference type="Gene3D" id="3.90.1430.10">
    <property type="entry name" value="Yeast translation eEF2 (G' domain)"/>
    <property type="match status" value="1"/>
</dbReference>
<dbReference type="Pfam" id="PF00679">
    <property type="entry name" value="EFG_C"/>
    <property type="match status" value="1"/>
</dbReference>
<dbReference type="SUPFAM" id="SSF52540">
    <property type="entry name" value="P-loop containing nucleoside triphosphate hydrolases"/>
    <property type="match status" value="1"/>
</dbReference>
<dbReference type="CDD" id="cd16268">
    <property type="entry name" value="EF2_II"/>
    <property type="match status" value="1"/>
</dbReference>
<organism evidence="12 13">
    <name type="scientific">Niveomyces insectorum RCEF 264</name>
    <dbReference type="NCBI Taxonomy" id="1081102"/>
    <lineage>
        <taxon>Eukaryota</taxon>
        <taxon>Fungi</taxon>
        <taxon>Dikarya</taxon>
        <taxon>Ascomycota</taxon>
        <taxon>Pezizomycotina</taxon>
        <taxon>Sordariomycetes</taxon>
        <taxon>Hypocreomycetidae</taxon>
        <taxon>Hypocreales</taxon>
        <taxon>Cordycipitaceae</taxon>
        <taxon>Niveomyces</taxon>
    </lineage>
</organism>
<reference evidence="12 13" key="1">
    <citation type="journal article" date="2016" name="Genome Biol. Evol.">
        <title>Divergent and convergent evolution of fungal pathogenicity.</title>
        <authorList>
            <person name="Shang Y."/>
            <person name="Xiao G."/>
            <person name="Zheng P."/>
            <person name="Cen K."/>
            <person name="Zhan S."/>
            <person name="Wang C."/>
        </authorList>
    </citation>
    <scope>NUCLEOTIDE SEQUENCE [LARGE SCALE GENOMIC DNA]</scope>
    <source>
        <strain evidence="12 13">RCEF 264</strain>
    </source>
</reference>
<protein>
    <recommendedName>
        <fullName evidence="8">Ribosome assembly protein 1</fullName>
    </recommendedName>
    <alternativeName>
        <fullName evidence="9">Elongation factor-like 1</fullName>
    </alternativeName>
</protein>
<feature type="compositionally biased region" description="Low complexity" evidence="10">
    <location>
        <begin position="789"/>
        <end position="804"/>
    </location>
</feature>
<evidence type="ECO:0000256" key="4">
    <source>
        <dbReference type="ARBA" id="ARBA00022741"/>
    </source>
</evidence>
<dbReference type="Pfam" id="PF00009">
    <property type="entry name" value="GTP_EFTU"/>
    <property type="match status" value="1"/>
</dbReference>
<feature type="region of interest" description="Disordered" evidence="10">
    <location>
        <begin position="780"/>
        <end position="831"/>
    </location>
</feature>
<sequence length="1156" mass="125040">MPVVSPEKLAALQQHGDNVRNICVLAHVDHGKTSLTDALIATNGIISPKMAGKIRYLDSRPDEQLRGITMESSAISLLFSMLRRPAADPEAAPEAKEYLINLIDSPGHIDFSSEVSTASRLCDGAVVLVDAVEGVCSQTVTVLRQTWTEKLKPLLVINKMDRLVTELKMTPGEAFVHVSKLLEQVNAVLGSFFQGERMEEDLNWRERVDERVAAAKATTAATAASSADEEATQDAYQERDDEDIYFAPEKNNVIFSSAIDGWAFTVRQFAVLYARKLGIKSQLLEKVLWGSFYLDPKTKKILGPKHLKGRALKPMFVQLVLEPIWAVYSATMGSGGGGGGGDDGKGGDPAALEKITKSLNLTIPPHVKRARDPRLLLTTVFSSWLPLSTALLVSVIESLPSPRVAQAERMSDLLDRSPDPEHIDPKIRAAMVSFSQSKSQPVVVYVSKMVSVPETELPENKRRNGPSGSEDVRDMARRKRAEIALAQQAEASAAAAAAAAAAGGGTFAGGPLDDERYLAAALGSTTLEDANDRSTDDGLKIVPEHLIGFARIYSGTLSVGDEIYVLPPKFSPSHPHQPPEPQKTTVTALYMIMGRNLESLDQVPAGVVFGIRGLEGAGVLKSATLCSQVEGACNLAGVASSSGRPIVRVALEPENPADLDKMIAGLRLLVQSDPCAEYEQFANGEHVLLTAGELHLERCLTDLRERFARCEIQAGAPIVPYRETIVRADEMRPPAHPELGRGAVHGVTSSKQVSVTLRVRPLPADVTDFLVKNAGSMQRMAAKAKASSGKETGNGNGNENENGTRNASETQPGSPAASDEESDAPDRDNVDGEEIAGAAGAAAAADVLPPDEFKKQLRAQFEASSKSAGGRDAVWKDVIDKIVAFGPRRSGLNVLVDATASRCLQAVMFTNDDDAARHRAHLGADERIDPSHFADKIVYAFQLATARGPLCHEPVQGVAVFIEDVTVAGDDENDNGNNGGGTAPLLARDNLGRLTGEVIKTVQQSIHKGFLDWSPRLMLAMYSCEIQASTEVLGRVYDVLTRRRGRVLSETMKEGTPFFTIVSLLPVAESFGFADEMRKRTSGAAQPQLIFAGFEVLDEDPFWVPFTEDDLEDLGEYGDRENVAKRYMDRVRRRKGLLVEGRNVARNAEKQKTLKR</sequence>
<dbReference type="InterPro" id="IPR020568">
    <property type="entry name" value="Ribosomal_Su5_D2-typ_SF"/>
</dbReference>
<accession>A0A167Z4G9</accession>
<dbReference type="InterPro" id="IPR009000">
    <property type="entry name" value="Transl_B-barrel_sf"/>
</dbReference>
<dbReference type="PANTHER" id="PTHR42908">
    <property type="entry name" value="TRANSLATION ELONGATION FACTOR-RELATED"/>
    <property type="match status" value="1"/>
</dbReference>
<evidence type="ECO:0000256" key="6">
    <source>
        <dbReference type="ARBA" id="ARBA00023134"/>
    </source>
</evidence>
<evidence type="ECO:0000256" key="9">
    <source>
        <dbReference type="ARBA" id="ARBA00081809"/>
    </source>
</evidence>
<keyword evidence="3" id="KW-0690">Ribosome biogenesis</keyword>
<dbReference type="Gene3D" id="3.30.70.870">
    <property type="entry name" value="Elongation Factor G (Translational Gtpase), domain 3"/>
    <property type="match status" value="1"/>
</dbReference>
<dbReference type="AlphaFoldDB" id="A0A167Z4G9"/>
<dbReference type="InterPro" id="IPR041095">
    <property type="entry name" value="EFG_II"/>
</dbReference>
<keyword evidence="6" id="KW-0342">GTP-binding</keyword>
<dbReference type="SUPFAM" id="SSF54980">
    <property type="entry name" value="EF-G C-terminal domain-like"/>
    <property type="match status" value="2"/>
</dbReference>
<keyword evidence="4" id="KW-0547">Nucleotide-binding</keyword>
<evidence type="ECO:0000256" key="7">
    <source>
        <dbReference type="ARBA" id="ARBA00048548"/>
    </source>
</evidence>
<dbReference type="Gene3D" id="3.30.70.240">
    <property type="match status" value="1"/>
</dbReference>
<dbReference type="GO" id="GO:1990904">
    <property type="term" value="C:ribonucleoprotein complex"/>
    <property type="evidence" value="ECO:0007669"/>
    <property type="project" value="TreeGrafter"/>
</dbReference>
<dbReference type="PROSITE" id="PS51722">
    <property type="entry name" value="G_TR_2"/>
    <property type="match status" value="1"/>
</dbReference>
<dbReference type="NCBIfam" id="TIGR00231">
    <property type="entry name" value="small_GTP"/>
    <property type="match status" value="1"/>
</dbReference>
<keyword evidence="13" id="KW-1185">Reference proteome</keyword>
<dbReference type="CDD" id="cd04096">
    <property type="entry name" value="eEF2_snRNP_like_C"/>
    <property type="match status" value="1"/>
</dbReference>
<dbReference type="FunFam" id="3.40.50.300:FF:000746">
    <property type="entry name" value="Ribosome assembly protein 1"/>
    <property type="match status" value="1"/>
</dbReference>
<dbReference type="SMART" id="SM00838">
    <property type="entry name" value="EFG_C"/>
    <property type="match status" value="1"/>
</dbReference>
<dbReference type="PRINTS" id="PR00315">
    <property type="entry name" value="ELONGATNFCT"/>
</dbReference>
<dbReference type="InterPro" id="IPR027417">
    <property type="entry name" value="P-loop_NTPase"/>
</dbReference>
<dbReference type="Pfam" id="PF14492">
    <property type="entry name" value="EFG_III"/>
    <property type="match status" value="1"/>
</dbReference>
<dbReference type="GO" id="GO:0043022">
    <property type="term" value="F:ribosome binding"/>
    <property type="evidence" value="ECO:0007669"/>
    <property type="project" value="TreeGrafter"/>
</dbReference>
<dbReference type="FunFam" id="3.30.70.870:FF:000002">
    <property type="entry name" value="Translation elongation factor 2"/>
    <property type="match status" value="1"/>
</dbReference>
<comment type="caution">
    <text evidence="12">The sequence shown here is derived from an EMBL/GenBank/DDBJ whole genome shotgun (WGS) entry which is preliminary data.</text>
</comment>
<evidence type="ECO:0000256" key="3">
    <source>
        <dbReference type="ARBA" id="ARBA00022517"/>
    </source>
</evidence>
<dbReference type="InterPro" id="IPR014721">
    <property type="entry name" value="Ribsml_uS5_D2-typ_fold_subgr"/>
</dbReference>
<dbReference type="SUPFAM" id="SSF50447">
    <property type="entry name" value="Translation proteins"/>
    <property type="match status" value="1"/>
</dbReference>
<keyword evidence="2" id="KW-0963">Cytoplasm</keyword>
<dbReference type="GO" id="GO:0005525">
    <property type="term" value="F:GTP binding"/>
    <property type="evidence" value="ECO:0007669"/>
    <property type="project" value="UniProtKB-KW"/>
</dbReference>